<keyword evidence="2" id="KW-1133">Transmembrane helix</keyword>
<reference evidence="3" key="1">
    <citation type="journal article" date="2020" name="J Insects Food Feed">
        <title>The yellow mealworm (Tenebrio molitor) genome: a resource for the emerging insects as food and feed industry.</title>
        <authorList>
            <person name="Eriksson T."/>
            <person name="Andere A."/>
            <person name="Kelstrup H."/>
            <person name="Emery V."/>
            <person name="Picard C."/>
        </authorList>
    </citation>
    <scope>NUCLEOTIDE SEQUENCE</scope>
    <source>
        <strain evidence="3">Stoneville</strain>
        <tissue evidence="3">Whole head</tissue>
    </source>
</reference>
<reference evidence="3" key="2">
    <citation type="submission" date="2021-08" db="EMBL/GenBank/DDBJ databases">
        <authorList>
            <person name="Eriksson T."/>
        </authorList>
    </citation>
    <scope>NUCLEOTIDE SEQUENCE</scope>
    <source>
        <strain evidence="3">Stoneville</strain>
        <tissue evidence="3">Whole head</tissue>
    </source>
</reference>
<name>A0A8J6HLY3_TENMO</name>
<protein>
    <submittedName>
        <fullName evidence="3">Uncharacterized protein</fullName>
    </submittedName>
</protein>
<keyword evidence="4" id="KW-1185">Reference proteome</keyword>
<comment type="caution">
    <text evidence="3">The sequence shown here is derived from an EMBL/GenBank/DDBJ whole genome shotgun (WGS) entry which is preliminary data.</text>
</comment>
<evidence type="ECO:0000256" key="1">
    <source>
        <dbReference type="SAM" id="MobiDB-lite"/>
    </source>
</evidence>
<evidence type="ECO:0000256" key="2">
    <source>
        <dbReference type="SAM" id="Phobius"/>
    </source>
</evidence>
<evidence type="ECO:0000313" key="3">
    <source>
        <dbReference type="EMBL" id="KAH0817050.1"/>
    </source>
</evidence>
<feature type="region of interest" description="Disordered" evidence="1">
    <location>
        <begin position="163"/>
        <end position="186"/>
    </location>
</feature>
<dbReference type="EMBL" id="JABDTM020020413">
    <property type="protein sequence ID" value="KAH0817050.1"/>
    <property type="molecule type" value="Genomic_DNA"/>
</dbReference>
<keyword evidence="2" id="KW-0812">Transmembrane</keyword>
<keyword evidence="2" id="KW-0472">Membrane</keyword>
<accession>A0A8J6HLY3</accession>
<sequence length="405" mass="46090">METKQEHVNKVSSHQSEISIVFSCKCYHNYKISIEDYLVPVERNEGRYVRTCKRCFEVGPGWDRQIREYIDWPITDINHFGCSMGMSESISKFPEVALKEKQCSFQAVKDVVDEWFGAGGTHARTEQPANVVGFLQKVLGLFISKVNEVGNKTMQLSLAESTNLKRSDKEQEVKENKPEAEDIDEDESAISVRDLRAKKTLLLETHNINETIKQRLREYNLCLERPVTEPALPAENPPTEIKSNAVRPLHMMEIANRHTDHKTVGILPMWSVEKKTTMEDSRAKRGRPPHLEWPPKCTIWKYALAGYSLPFRFFLGIFIIYASAILFVPLAAGCRWRRGCDALPKTPQGGTIIVTFIISAVEKSAIRLPNKSIEECRFGIVLTGCSCKLTEFCAPAQEYNMVIPY</sequence>
<dbReference type="Proteomes" id="UP000719412">
    <property type="component" value="Unassembled WGS sequence"/>
</dbReference>
<proteinExistence type="predicted"/>
<feature type="compositionally biased region" description="Basic and acidic residues" evidence="1">
    <location>
        <begin position="163"/>
        <end position="180"/>
    </location>
</feature>
<evidence type="ECO:0000313" key="4">
    <source>
        <dbReference type="Proteomes" id="UP000719412"/>
    </source>
</evidence>
<organism evidence="3 4">
    <name type="scientific">Tenebrio molitor</name>
    <name type="common">Yellow mealworm beetle</name>
    <dbReference type="NCBI Taxonomy" id="7067"/>
    <lineage>
        <taxon>Eukaryota</taxon>
        <taxon>Metazoa</taxon>
        <taxon>Ecdysozoa</taxon>
        <taxon>Arthropoda</taxon>
        <taxon>Hexapoda</taxon>
        <taxon>Insecta</taxon>
        <taxon>Pterygota</taxon>
        <taxon>Neoptera</taxon>
        <taxon>Endopterygota</taxon>
        <taxon>Coleoptera</taxon>
        <taxon>Polyphaga</taxon>
        <taxon>Cucujiformia</taxon>
        <taxon>Tenebrionidae</taxon>
        <taxon>Tenebrio</taxon>
    </lineage>
</organism>
<gene>
    <name evidence="3" type="ORF">GEV33_005741</name>
</gene>
<feature type="transmembrane region" description="Helical" evidence="2">
    <location>
        <begin position="311"/>
        <end position="332"/>
    </location>
</feature>
<dbReference type="AlphaFoldDB" id="A0A8J6HLY3"/>